<evidence type="ECO:0008006" key="3">
    <source>
        <dbReference type="Google" id="ProtNLM"/>
    </source>
</evidence>
<name>A0A6G0ZP23_APHCR</name>
<protein>
    <recommendedName>
        <fullName evidence="3">DUF4806 domain-containing protein</fullName>
    </recommendedName>
</protein>
<dbReference type="Proteomes" id="UP000478052">
    <property type="component" value="Unassembled WGS sequence"/>
</dbReference>
<accession>A0A6G0ZP23</accession>
<sequence>PISNFSYHESAVSYSSPISSSILVENLNNTKTSSSIKLGPLLSETITHESNSKSESTPRIMIKKTTTSNTELELLSDRISESNPNSGGTSNVIHNGPSGLNTDISPFFEAKSNAVYDMTNMSEDCLKTSTTEDDVGNLLTGSLMLLDGSTSFQEINYTDSYVYDNFDSTLINNEKTNNTNTTDSGLMDLSNFISKNENCCCQNLLQIKSILATNEKTSKAVHKQIMIQLHMLNNSNVKIVNAMKNMDQKLQVVMKADSRMRSLALPIPVLPTALITLLPAKCIEEVDVVESILSDDIDGLNNQEELKSYLYMKIGSMDSISSAARAAINECFKYNVLAFFSFRGKTKRSFSKLKLCTVIYESLSSFCTHSKDEEKFNRTVDNYIKHSKQKNEDQNNE</sequence>
<feature type="non-terminal residue" evidence="1">
    <location>
        <position position="397"/>
    </location>
</feature>
<proteinExistence type="predicted"/>
<gene>
    <name evidence="1" type="ORF">FWK35_00001974</name>
</gene>
<dbReference type="OrthoDB" id="6630396at2759"/>
<evidence type="ECO:0000313" key="1">
    <source>
        <dbReference type="EMBL" id="KAF0772624.1"/>
    </source>
</evidence>
<comment type="caution">
    <text evidence="1">The sequence shown here is derived from an EMBL/GenBank/DDBJ whole genome shotgun (WGS) entry which is preliminary data.</text>
</comment>
<feature type="non-terminal residue" evidence="1">
    <location>
        <position position="1"/>
    </location>
</feature>
<evidence type="ECO:0000313" key="2">
    <source>
        <dbReference type="Proteomes" id="UP000478052"/>
    </source>
</evidence>
<organism evidence="1 2">
    <name type="scientific">Aphis craccivora</name>
    <name type="common">Cowpea aphid</name>
    <dbReference type="NCBI Taxonomy" id="307492"/>
    <lineage>
        <taxon>Eukaryota</taxon>
        <taxon>Metazoa</taxon>
        <taxon>Ecdysozoa</taxon>
        <taxon>Arthropoda</taxon>
        <taxon>Hexapoda</taxon>
        <taxon>Insecta</taxon>
        <taxon>Pterygota</taxon>
        <taxon>Neoptera</taxon>
        <taxon>Paraneoptera</taxon>
        <taxon>Hemiptera</taxon>
        <taxon>Sternorrhyncha</taxon>
        <taxon>Aphidomorpha</taxon>
        <taxon>Aphidoidea</taxon>
        <taxon>Aphididae</taxon>
        <taxon>Aphidini</taxon>
        <taxon>Aphis</taxon>
        <taxon>Aphis</taxon>
    </lineage>
</organism>
<dbReference type="AlphaFoldDB" id="A0A6G0ZP23"/>
<keyword evidence="2" id="KW-1185">Reference proteome</keyword>
<reference evidence="1 2" key="1">
    <citation type="submission" date="2019-08" db="EMBL/GenBank/DDBJ databases">
        <title>Whole genome of Aphis craccivora.</title>
        <authorList>
            <person name="Voronova N.V."/>
            <person name="Shulinski R.S."/>
            <person name="Bandarenka Y.V."/>
            <person name="Zhorov D.G."/>
            <person name="Warner D."/>
        </authorList>
    </citation>
    <scope>NUCLEOTIDE SEQUENCE [LARGE SCALE GENOMIC DNA]</scope>
    <source>
        <strain evidence="1">180601</strain>
        <tissue evidence="1">Whole Body</tissue>
    </source>
</reference>
<dbReference type="EMBL" id="VUJU01000154">
    <property type="protein sequence ID" value="KAF0772624.1"/>
    <property type="molecule type" value="Genomic_DNA"/>
</dbReference>